<reference evidence="4 6" key="2">
    <citation type="submission" date="2016-10" db="EMBL/GenBank/DDBJ databases">
        <authorList>
            <person name="Varghese N."/>
            <person name="Submissions S."/>
        </authorList>
    </citation>
    <scope>NUCLEOTIDE SEQUENCE [LARGE SCALE GENOMIC DNA]</scope>
    <source>
        <strain evidence="4 6">DSM 22150</strain>
    </source>
</reference>
<organism evidence="3 5">
    <name type="scientific">Trichococcus ilyis</name>
    <dbReference type="NCBI Taxonomy" id="640938"/>
    <lineage>
        <taxon>Bacteria</taxon>
        <taxon>Bacillati</taxon>
        <taxon>Bacillota</taxon>
        <taxon>Bacilli</taxon>
        <taxon>Lactobacillales</taxon>
        <taxon>Carnobacteriaceae</taxon>
        <taxon>Trichococcus</taxon>
    </lineage>
</organism>
<feature type="signal peptide" evidence="1">
    <location>
        <begin position="1"/>
        <end position="20"/>
    </location>
</feature>
<keyword evidence="1" id="KW-0732">Signal</keyword>
<dbReference type="Proteomes" id="UP000076878">
    <property type="component" value="Unassembled WGS sequence"/>
</dbReference>
<name>A0A143Z663_9LACT</name>
<evidence type="ECO:0000313" key="3">
    <source>
        <dbReference type="EMBL" id="CZR07251.1"/>
    </source>
</evidence>
<gene>
    <name evidence="4" type="ORF">SAMN05216375_14115</name>
    <name evidence="3" type="ORF">TR210_2420</name>
</gene>
<feature type="chain" id="PRO_5039492902" description="DUF1541 domain-containing protein" evidence="1">
    <location>
        <begin position="21"/>
        <end position="200"/>
    </location>
</feature>
<evidence type="ECO:0000313" key="4">
    <source>
        <dbReference type="EMBL" id="SEJ93400.1"/>
    </source>
</evidence>
<evidence type="ECO:0000313" key="5">
    <source>
        <dbReference type="Proteomes" id="UP000076878"/>
    </source>
</evidence>
<dbReference type="AlphaFoldDB" id="A0A143Z663"/>
<keyword evidence="6" id="KW-1185">Reference proteome</keyword>
<dbReference type="InterPro" id="IPR011438">
    <property type="entry name" value="DUF1541"/>
</dbReference>
<dbReference type="OrthoDB" id="1701949at2"/>
<protein>
    <recommendedName>
        <fullName evidence="2">DUF1541 domain-containing protein</fullName>
    </recommendedName>
</protein>
<dbReference type="STRING" id="640938.TR210_2420"/>
<reference evidence="3 5" key="1">
    <citation type="submission" date="2016-02" db="EMBL/GenBank/DDBJ databases">
        <authorList>
            <person name="Wen L."/>
            <person name="He K."/>
            <person name="Yang H."/>
        </authorList>
    </citation>
    <scope>NUCLEOTIDE SEQUENCE [LARGE SCALE GENOMIC DNA]</scope>
    <source>
        <strain evidence="3">Trichococcus_R210</strain>
    </source>
</reference>
<accession>A0A143Z663</accession>
<sequence length="200" mass="21512">MEKKRLIQSILGLSTLVLLAACSTDQSGDSDSESISTVESVVESVENASTTMGEMMHDDSGEIPEGLLASENPAYQIGDSVIVNSDHMAGMLGAEGTVVGAFDTTVYEVSFNPTNGDPRVTNHKWVIKEEITEAKDVEEPLEPGTEVTLEASHMEGMKGALATIESAEATTIYMIDFKPTTGEEIVRNHKWVTEDELSAN</sequence>
<feature type="domain" description="DUF1541" evidence="2">
    <location>
        <begin position="78"/>
        <end position="127"/>
    </location>
</feature>
<feature type="domain" description="DUF1541" evidence="2">
    <location>
        <begin position="143"/>
        <end position="194"/>
    </location>
</feature>
<dbReference type="EMBL" id="FNYT01000041">
    <property type="protein sequence ID" value="SEJ93400.1"/>
    <property type="molecule type" value="Genomic_DNA"/>
</dbReference>
<proteinExistence type="predicted"/>
<dbReference type="Proteomes" id="UP000199280">
    <property type="component" value="Unassembled WGS sequence"/>
</dbReference>
<dbReference type="Pfam" id="PF07563">
    <property type="entry name" value="DUF1541"/>
    <property type="match status" value="2"/>
</dbReference>
<dbReference type="PROSITE" id="PS51257">
    <property type="entry name" value="PROKAR_LIPOPROTEIN"/>
    <property type="match status" value="1"/>
</dbReference>
<evidence type="ECO:0000256" key="1">
    <source>
        <dbReference type="SAM" id="SignalP"/>
    </source>
</evidence>
<dbReference type="EMBL" id="FJNB01000021">
    <property type="protein sequence ID" value="CZR07251.1"/>
    <property type="molecule type" value="Genomic_DNA"/>
</dbReference>
<dbReference type="Gene3D" id="2.30.30.1210">
    <property type="entry name" value="Domain of unknown function DUF1541"/>
    <property type="match status" value="1"/>
</dbReference>
<evidence type="ECO:0000259" key="2">
    <source>
        <dbReference type="Pfam" id="PF07563"/>
    </source>
</evidence>
<evidence type="ECO:0000313" key="6">
    <source>
        <dbReference type="Proteomes" id="UP000199280"/>
    </source>
</evidence>
<dbReference type="RefSeq" id="WP_068624130.1">
    <property type="nucleotide sequence ID" value="NZ_FJNB01000021.1"/>
</dbReference>